<reference evidence="2" key="1">
    <citation type="submission" date="2023-01" db="EMBL/GenBank/DDBJ databases">
        <title>Key to firefly adult light organ development and bioluminescence: homeobox transcription factors regulate luciferase expression and transportation to peroxisome.</title>
        <authorList>
            <person name="Fu X."/>
        </authorList>
    </citation>
    <scope>NUCLEOTIDE SEQUENCE [LARGE SCALE GENOMIC DNA]</scope>
</reference>
<evidence type="ECO:0000313" key="1">
    <source>
        <dbReference type="EMBL" id="KAK4874652.1"/>
    </source>
</evidence>
<accession>A0AAN7SCN3</accession>
<proteinExistence type="predicted"/>
<evidence type="ECO:0000313" key="2">
    <source>
        <dbReference type="Proteomes" id="UP001353858"/>
    </source>
</evidence>
<keyword evidence="2" id="KW-1185">Reference proteome</keyword>
<dbReference type="EMBL" id="JARPUR010000006">
    <property type="protein sequence ID" value="KAK4874652.1"/>
    <property type="molecule type" value="Genomic_DNA"/>
</dbReference>
<comment type="caution">
    <text evidence="1">The sequence shown here is derived from an EMBL/GenBank/DDBJ whole genome shotgun (WGS) entry which is preliminary data.</text>
</comment>
<gene>
    <name evidence="1" type="ORF">RN001_014012</name>
</gene>
<name>A0AAN7SCN3_9COLE</name>
<dbReference type="Proteomes" id="UP001353858">
    <property type="component" value="Unassembled WGS sequence"/>
</dbReference>
<dbReference type="AlphaFoldDB" id="A0AAN7SCN3"/>
<organism evidence="1 2">
    <name type="scientific">Aquatica leii</name>
    <dbReference type="NCBI Taxonomy" id="1421715"/>
    <lineage>
        <taxon>Eukaryota</taxon>
        <taxon>Metazoa</taxon>
        <taxon>Ecdysozoa</taxon>
        <taxon>Arthropoda</taxon>
        <taxon>Hexapoda</taxon>
        <taxon>Insecta</taxon>
        <taxon>Pterygota</taxon>
        <taxon>Neoptera</taxon>
        <taxon>Endopterygota</taxon>
        <taxon>Coleoptera</taxon>
        <taxon>Polyphaga</taxon>
        <taxon>Elateriformia</taxon>
        <taxon>Elateroidea</taxon>
        <taxon>Lampyridae</taxon>
        <taxon>Luciolinae</taxon>
        <taxon>Aquatica</taxon>
    </lineage>
</organism>
<sequence>METVLAKNQHERFAMVQKLLPPKMCFNECKKKPPVVTTITMNIKRRYLRSSGTTNKMKLAILGLFLFVLYVNAKPQYPTGVGYYWRDFDGSFYPSDAYEYTPNGYIGQVHAFGALIPGHIDKTRGYIEFVYNEQPYSSNKELKILSTTDTTQFEWVRANSNNVRNFMSKKFFVRGGFDSLEAQKSIIGRTLESSRAGVIYFMRQPALLQYVEDKKALEANEYEVLAIH</sequence>
<protein>
    <submittedName>
        <fullName evidence="1">Uncharacterized protein</fullName>
    </submittedName>
</protein>